<gene>
    <name evidence="2" type="ORF">KOR42_00930</name>
</gene>
<name>A0A5C5X295_9PLAN</name>
<dbReference type="AlphaFoldDB" id="A0A5C5X295"/>
<evidence type="ECO:0000313" key="2">
    <source>
        <dbReference type="EMBL" id="TWT56739.1"/>
    </source>
</evidence>
<feature type="domain" description="Polysaccharide pyruvyl transferase" evidence="1">
    <location>
        <begin position="90"/>
        <end position="368"/>
    </location>
</feature>
<keyword evidence="3" id="KW-1185">Reference proteome</keyword>
<dbReference type="Proteomes" id="UP000317243">
    <property type="component" value="Unassembled WGS sequence"/>
</dbReference>
<dbReference type="OrthoDB" id="1814359at2"/>
<dbReference type="EMBL" id="SIHI01000001">
    <property type="protein sequence ID" value="TWT56739.1"/>
    <property type="molecule type" value="Genomic_DNA"/>
</dbReference>
<proteinExistence type="predicted"/>
<protein>
    <submittedName>
        <fullName evidence="2">Colanic acid biosynthesis protein</fullName>
    </submittedName>
</protein>
<dbReference type="Pfam" id="PF04230">
    <property type="entry name" value="PS_pyruv_trans"/>
    <property type="match status" value="1"/>
</dbReference>
<evidence type="ECO:0000313" key="3">
    <source>
        <dbReference type="Proteomes" id="UP000317243"/>
    </source>
</evidence>
<evidence type="ECO:0000259" key="1">
    <source>
        <dbReference type="Pfam" id="PF04230"/>
    </source>
</evidence>
<comment type="caution">
    <text evidence="2">The sequence shown here is derived from an EMBL/GenBank/DDBJ whole genome shotgun (WGS) entry which is preliminary data.</text>
</comment>
<accession>A0A5C5X295</accession>
<dbReference type="PANTHER" id="PTHR36836:SF1">
    <property type="entry name" value="COLANIC ACID BIOSYNTHESIS PROTEIN WCAK"/>
    <property type="match status" value="1"/>
</dbReference>
<sequence>MGSNPKMSQRISEILNSGQFYCLMGAPLDSGNLGVSALALSVIESIAKRHPNWVPVLLDYSRGEFLSSTRLSNGEELELVHIGTSVSRRFWRTDNLNFIRLAQRIGFPHDALKAFRNSQSVLDISGGDSFTDLYGPKRFEDMTVRKQLALQEGGKLILLPQTYGPYSTDETFRVASELVQNSTASWARDARSFETLNKMMDGKEAEGQARLGVDVAFGLPLLPPDEAVQSQVNAWSNDSLTTVGINVSGLIYNGGEDAQAQYDLKGNYRELVDKLVRKFLADESVRVVLVPHVIPPNNPVESDLTACEAVRKAVPQELQSRLEVIPALSDPRCAKWVISHCDWFCGTRMHSTIASLSTQVPTGALAYSLKTKGVFETCDCGDCVIELRDDPVETCVQGMWDCFQRREEIRETLASSIPRIAEQVEEQADSIVRAMEGITHSELVEQV</sequence>
<dbReference type="PANTHER" id="PTHR36836">
    <property type="entry name" value="COLANIC ACID BIOSYNTHESIS PROTEIN WCAK"/>
    <property type="match status" value="1"/>
</dbReference>
<dbReference type="InterPro" id="IPR007345">
    <property type="entry name" value="Polysacch_pyruvyl_Trfase"/>
</dbReference>
<reference evidence="2 3" key="1">
    <citation type="submission" date="2019-02" db="EMBL/GenBank/DDBJ databases">
        <title>Deep-cultivation of Planctomycetes and their phenomic and genomic characterization uncovers novel biology.</title>
        <authorList>
            <person name="Wiegand S."/>
            <person name="Jogler M."/>
            <person name="Boedeker C."/>
            <person name="Pinto D."/>
            <person name="Vollmers J."/>
            <person name="Rivas-Marin E."/>
            <person name="Kohn T."/>
            <person name="Peeters S.H."/>
            <person name="Heuer A."/>
            <person name="Rast P."/>
            <person name="Oberbeckmann S."/>
            <person name="Bunk B."/>
            <person name="Jeske O."/>
            <person name="Meyerdierks A."/>
            <person name="Storesund J.E."/>
            <person name="Kallscheuer N."/>
            <person name="Luecker S."/>
            <person name="Lage O.M."/>
            <person name="Pohl T."/>
            <person name="Merkel B.J."/>
            <person name="Hornburger P."/>
            <person name="Mueller R.-W."/>
            <person name="Bruemmer F."/>
            <person name="Labrenz M."/>
            <person name="Spormann A.M."/>
            <person name="Op Den Camp H."/>
            <person name="Overmann J."/>
            <person name="Amann R."/>
            <person name="Jetten M.S.M."/>
            <person name="Mascher T."/>
            <person name="Medema M.H."/>
            <person name="Devos D.P."/>
            <person name="Kaster A.-K."/>
            <person name="Ovreas L."/>
            <person name="Rohde M."/>
            <person name="Galperin M.Y."/>
            <person name="Jogler C."/>
        </authorList>
    </citation>
    <scope>NUCLEOTIDE SEQUENCE [LARGE SCALE GENOMIC DNA]</scope>
    <source>
        <strain evidence="2 3">KOR42</strain>
    </source>
</reference>
<organism evidence="2 3">
    <name type="scientific">Thalassoglobus neptunius</name>
    <dbReference type="NCBI Taxonomy" id="1938619"/>
    <lineage>
        <taxon>Bacteria</taxon>
        <taxon>Pseudomonadati</taxon>
        <taxon>Planctomycetota</taxon>
        <taxon>Planctomycetia</taxon>
        <taxon>Planctomycetales</taxon>
        <taxon>Planctomycetaceae</taxon>
        <taxon>Thalassoglobus</taxon>
    </lineage>
</organism>